<comment type="caution">
    <text evidence="9">The sequence shown here is derived from an EMBL/GenBank/DDBJ whole genome shotgun (WGS) entry which is preliminary data.</text>
</comment>
<dbReference type="CDD" id="cd17503">
    <property type="entry name" value="MFS_LmrB_MDR_like"/>
    <property type="match status" value="1"/>
</dbReference>
<feature type="transmembrane region" description="Helical" evidence="7">
    <location>
        <begin position="259"/>
        <end position="280"/>
    </location>
</feature>
<dbReference type="GO" id="GO:0005886">
    <property type="term" value="C:plasma membrane"/>
    <property type="evidence" value="ECO:0007669"/>
    <property type="project" value="UniProtKB-SubCell"/>
</dbReference>
<evidence type="ECO:0000256" key="1">
    <source>
        <dbReference type="ARBA" id="ARBA00004651"/>
    </source>
</evidence>
<feature type="transmembrane region" description="Helical" evidence="7">
    <location>
        <begin position="200"/>
        <end position="221"/>
    </location>
</feature>
<dbReference type="Gene3D" id="1.20.1250.20">
    <property type="entry name" value="MFS general substrate transporter like domains"/>
    <property type="match status" value="1"/>
</dbReference>
<feature type="transmembrane region" description="Helical" evidence="7">
    <location>
        <begin position="166"/>
        <end position="188"/>
    </location>
</feature>
<dbReference type="Pfam" id="PF07690">
    <property type="entry name" value="MFS_1"/>
    <property type="match status" value="2"/>
</dbReference>
<dbReference type="InterPro" id="IPR036259">
    <property type="entry name" value="MFS_trans_sf"/>
</dbReference>
<evidence type="ECO:0000313" key="9">
    <source>
        <dbReference type="EMBL" id="MBB6057072.1"/>
    </source>
</evidence>
<keyword evidence="10" id="KW-1185">Reference proteome</keyword>
<dbReference type="SUPFAM" id="SSF103473">
    <property type="entry name" value="MFS general substrate transporter"/>
    <property type="match status" value="1"/>
</dbReference>
<feature type="transmembrane region" description="Helical" evidence="7">
    <location>
        <begin position="396"/>
        <end position="419"/>
    </location>
</feature>
<evidence type="ECO:0000313" key="10">
    <source>
        <dbReference type="Proteomes" id="UP000585721"/>
    </source>
</evidence>
<feature type="transmembrane region" description="Helical" evidence="7">
    <location>
        <begin position="332"/>
        <end position="350"/>
    </location>
</feature>
<dbReference type="PRINTS" id="PR01036">
    <property type="entry name" value="TCRTETB"/>
</dbReference>
<accession>A0A841GR46</accession>
<dbReference type="GO" id="GO:0022857">
    <property type="term" value="F:transmembrane transporter activity"/>
    <property type="evidence" value="ECO:0007669"/>
    <property type="project" value="InterPro"/>
</dbReference>
<feature type="domain" description="Major facilitator superfamily (MFS) profile" evidence="8">
    <location>
        <begin position="14"/>
        <end position="469"/>
    </location>
</feature>
<dbReference type="RefSeq" id="WP_188027773.1">
    <property type="nucleotide sequence ID" value="NZ_JACHGR010000012.1"/>
</dbReference>
<feature type="transmembrane region" description="Helical" evidence="7">
    <location>
        <begin position="138"/>
        <end position="160"/>
    </location>
</feature>
<gene>
    <name evidence="9" type="ORF">HNR75_003019</name>
</gene>
<dbReference type="PANTHER" id="PTHR42718">
    <property type="entry name" value="MAJOR FACILITATOR SUPERFAMILY MULTIDRUG TRANSPORTER MFSC"/>
    <property type="match status" value="1"/>
</dbReference>
<feature type="transmembrane region" description="Helical" evidence="7">
    <location>
        <begin position="356"/>
        <end position="376"/>
    </location>
</feature>
<evidence type="ECO:0000256" key="3">
    <source>
        <dbReference type="ARBA" id="ARBA00022475"/>
    </source>
</evidence>
<evidence type="ECO:0000256" key="2">
    <source>
        <dbReference type="ARBA" id="ARBA00022448"/>
    </source>
</evidence>
<evidence type="ECO:0000259" key="8">
    <source>
        <dbReference type="PROSITE" id="PS50850"/>
    </source>
</evidence>
<evidence type="ECO:0000256" key="7">
    <source>
        <dbReference type="SAM" id="Phobius"/>
    </source>
</evidence>
<keyword evidence="2" id="KW-0813">Transport</keyword>
<name>A0A841GR46_9GAMM</name>
<organism evidence="9 10">
    <name type="scientific">Tolumonas osonensis</name>
    <dbReference type="NCBI Taxonomy" id="675874"/>
    <lineage>
        <taxon>Bacteria</taxon>
        <taxon>Pseudomonadati</taxon>
        <taxon>Pseudomonadota</taxon>
        <taxon>Gammaproteobacteria</taxon>
        <taxon>Aeromonadales</taxon>
        <taxon>Aeromonadaceae</taxon>
        <taxon>Tolumonas</taxon>
    </lineage>
</organism>
<dbReference type="InterPro" id="IPR020846">
    <property type="entry name" value="MFS_dom"/>
</dbReference>
<feature type="transmembrane region" description="Helical" evidence="7">
    <location>
        <begin position="439"/>
        <end position="461"/>
    </location>
</feature>
<comment type="subcellular location">
    <subcellularLocation>
        <location evidence="1">Cell membrane</location>
        <topology evidence="1">Multi-pass membrane protein</topology>
    </subcellularLocation>
</comment>
<keyword evidence="6 7" id="KW-0472">Membrane</keyword>
<sequence>MTKYQVSAKEKRILPWLAAVGFFMQALDGTILNTALPAIAADFHESPLQMQAAIISYMLTVAMLIPASGWLADRFGTRNVFLFSIFLFTTGSFFCAESTSLSQMVVARIIQGVGGALLVPVGRLTILRVFPKEEFLSAMSMVVIPGLIGPLIGPLLGGLLVEHATWQWIFLINLPIGLIGCVLAFFFMPNIREKTTSFDWKGYLFFSCGVVLLSLAIQRLGEPDASLTAFLLLAIPGALGLYTYFWHSQRYPHALFSRALFRITSFRIGILGNLIARLGSGSIPFLTPLFLQVALGFNPTHAGLTMVPIALGAMSTKLLANWVVRRLGFRPVLMLNTLLLGALIAGFSSVSNETPYALLLLYLALLGVFNSMQFTAMNTLTLSELEREEASSGNSLLSVVMQLSMSLGVAVSATLFALFYGSGAALKGLQANGCQQAEILSAFHDTYITVGCLSMLATLIFRRLPQKNHSLSSAEEEPVIRR</sequence>
<dbReference type="InterPro" id="IPR011701">
    <property type="entry name" value="MFS"/>
</dbReference>
<dbReference type="PANTHER" id="PTHR42718:SF46">
    <property type="entry name" value="BLR6921 PROTEIN"/>
    <property type="match status" value="1"/>
</dbReference>
<dbReference type="InterPro" id="IPR004638">
    <property type="entry name" value="EmrB-like"/>
</dbReference>
<dbReference type="NCBIfam" id="TIGR00711">
    <property type="entry name" value="efflux_EmrB"/>
    <property type="match status" value="1"/>
</dbReference>
<dbReference type="NCBIfam" id="NF007799">
    <property type="entry name" value="PRK10504.1"/>
    <property type="match status" value="1"/>
</dbReference>
<keyword evidence="3" id="KW-1003">Cell membrane</keyword>
<protein>
    <submittedName>
        <fullName evidence="9">EmrB/QacA subfamily drug resistance transporter</fullName>
    </submittedName>
</protein>
<evidence type="ECO:0000256" key="4">
    <source>
        <dbReference type="ARBA" id="ARBA00022692"/>
    </source>
</evidence>
<feature type="transmembrane region" description="Helical" evidence="7">
    <location>
        <begin position="79"/>
        <end position="99"/>
    </location>
</feature>
<proteinExistence type="predicted"/>
<keyword evidence="4 7" id="KW-0812">Transmembrane</keyword>
<reference evidence="9 10" key="1">
    <citation type="submission" date="2020-08" db="EMBL/GenBank/DDBJ databases">
        <title>Genomic Encyclopedia of Type Strains, Phase IV (KMG-IV): sequencing the most valuable type-strain genomes for metagenomic binning, comparative biology and taxonomic classification.</title>
        <authorList>
            <person name="Goeker M."/>
        </authorList>
    </citation>
    <scope>NUCLEOTIDE SEQUENCE [LARGE SCALE GENOMIC DNA]</scope>
    <source>
        <strain evidence="9 10">DSM 22975</strain>
    </source>
</reference>
<dbReference type="EMBL" id="JACHGR010000012">
    <property type="protein sequence ID" value="MBB6057072.1"/>
    <property type="molecule type" value="Genomic_DNA"/>
</dbReference>
<feature type="transmembrane region" description="Helical" evidence="7">
    <location>
        <begin position="50"/>
        <end position="72"/>
    </location>
</feature>
<evidence type="ECO:0000256" key="6">
    <source>
        <dbReference type="ARBA" id="ARBA00023136"/>
    </source>
</evidence>
<dbReference type="Proteomes" id="UP000585721">
    <property type="component" value="Unassembled WGS sequence"/>
</dbReference>
<dbReference type="PROSITE" id="PS50850">
    <property type="entry name" value="MFS"/>
    <property type="match status" value="1"/>
</dbReference>
<dbReference type="AlphaFoldDB" id="A0A841GR46"/>
<keyword evidence="5 7" id="KW-1133">Transmembrane helix</keyword>
<dbReference type="Gene3D" id="1.20.1720.10">
    <property type="entry name" value="Multidrug resistance protein D"/>
    <property type="match status" value="1"/>
</dbReference>
<feature type="transmembrane region" description="Helical" evidence="7">
    <location>
        <begin position="105"/>
        <end position="126"/>
    </location>
</feature>
<feature type="transmembrane region" description="Helical" evidence="7">
    <location>
        <begin position="300"/>
        <end position="320"/>
    </location>
</feature>
<evidence type="ECO:0000256" key="5">
    <source>
        <dbReference type="ARBA" id="ARBA00022989"/>
    </source>
</evidence>
<feature type="transmembrane region" description="Helical" evidence="7">
    <location>
        <begin position="227"/>
        <end position="247"/>
    </location>
</feature>